<dbReference type="GO" id="GO:0005525">
    <property type="term" value="F:GTP binding"/>
    <property type="evidence" value="ECO:0007669"/>
    <property type="project" value="UniProtKB-KW"/>
</dbReference>
<reference evidence="8 9" key="1">
    <citation type="submission" date="2012-05" db="EMBL/GenBank/DDBJ databases">
        <title>Finished chromosome of genome of Oscillatoria sp. PCC 7112.</title>
        <authorList>
            <consortium name="US DOE Joint Genome Institute"/>
            <person name="Gugger M."/>
            <person name="Coursin T."/>
            <person name="Rippka R."/>
            <person name="Tandeau De Marsac N."/>
            <person name="Huntemann M."/>
            <person name="Wei C.-L."/>
            <person name="Han J."/>
            <person name="Detter J.C."/>
            <person name="Han C."/>
            <person name="Tapia R."/>
            <person name="Davenport K."/>
            <person name="Daligault H."/>
            <person name="Erkkila T."/>
            <person name="Gu W."/>
            <person name="Munk A.C.C."/>
            <person name="Teshima H."/>
            <person name="Xu Y."/>
            <person name="Chain P."/>
            <person name="Chen A."/>
            <person name="Krypides N."/>
            <person name="Mavromatis K."/>
            <person name="Markowitz V."/>
            <person name="Szeto E."/>
            <person name="Ivanova N."/>
            <person name="Mikhailova N."/>
            <person name="Ovchinnikova G."/>
            <person name="Pagani I."/>
            <person name="Pati A."/>
            <person name="Goodwin L."/>
            <person name="Peters L."/>
            <person name="Pitluck S."/>
            <person name="Woyke T."/>
            <person name="Kerfeld C."/>
        </authorList>
    </citation>
    <scope>NUCLEOTIDE SEQUENCE [LARGE SCALE GENOMIC DNA]</scope>
    <source>
        <strain evidence="8 9">PCC 7112</strain>
    </source>
</reference>
<dbReference type="KEGG" id="oni:Osc7112_0178"/>
<dbReference type="EMBL" id="CP003614">
    <property type="protein sequence ID" value="AFZ04811.1"/>
    <property type="molecule type" value="Genomic_DNA"/>
</dbReference>
<feature type="domain" description="Dynamin N-terminal" evidence="7">
    <location>
        <begin position="62"/>
        <end position="247"/>
    </location>
</feature>
<keyword evidence="2" id="KW-0547">Nucleotide-binding</keyword>
<evidence type="ECO:0000256" key="6">
    <source>
        <dbReference type="SAM" id="Coils"/>
    </source>
</evidence>
<dbReference type="GO" id="GO:0008053">
    <property type="term" value="P:mitochondrial fusion"/>
    <property type="evidence" value="ECO:0007669"/>
    <property type="project" value="TreeGrafter"/>
</dbReference>
<keyword evidence="6" id="KW-0175">Coiled coil</keyword>
<dbReference type="SUPFAM" id="SSF52540">
    <property type="entry name" value="P-loop containing nucleoside triphosphate hydrolases"/>
    <property type="match status" value="1"/>
</dbReference>
<dbReference type="eggNOG" id="COG0699">
    <property type="taxonomic scope" value="Bacteria"/>
</dbReference>
<dbReference type="AlphaFoldDB" id="K9VAD0"/>
<keyword evidence="9" id="KW-1185">Reference proteome</keyword>
<name>K9VAD0_9CYAN</name>
<dbReference type="STRING" id="179408.Osc7112_0178"/>
<dbReference type="PATRIC" id="fig|179408.3.peg.226"/>
<dbReference type="GO" id="GO:0003924">
    <property type="term" value="F:GTPase activity"/>
    <property type="evidence" value="ECO:0007669"/>
    <property type="project" value="InterPro"/>
</dbReference>
<sequence length="796" mass="90027">MSSQEFQAAYNSIKDTGYRLLQYLKEFQEGLGIQGDESQGLQSIEDEINKALKALQDQKYQVAVIAAMKAGKSTFLNSIIGADVLASETAACTICRTDVRHIKPGETPKLLEYREGERKPVILVEGDAGEIQQKFLLRTREIREQGNPDNTTRFEIEHPIEAISQLSSLTGFTLVDTPGPNEWESANFNINELKQTALEALRTCNAILFILNYASYKDNAVADLFKDVVENRKDFIAENTGKIYFILNKVDQKTERDKEIADVIKDLERELVGFGFCNPVIYPASSRQGLLAKLIQQEKATESETKDFKKFFSARYATEDEEGNQIIPAPRKIAAQALADSGILTIQETVIQRITQNSGWNLLSEVVAEIDKAAKAIEDTLNTEIRGWEMGIEALKQKVEEYRKRSENARSRVELVKTAVEVQKQILIQGFSQGINTFADEAKTQITSEIDKIAGARSANSPKPKDTKYLPQPRSKVEKKGFVGQIVGEIGEALLGSIPVFGEGLGKAFKLSTSLWDKLSETVPDNFNGSVSEQDDKPEKFDPYIIRCKTQTEAQKILKTINDVCAPSIESWWIDTQDQLVREGTSIREQLAEKIQEDIQKISDELSNYLGDTLQVRLNINPIQFPSFDFPGIDAGIQRQVEIFTRTEKITELKKKSRTKKSKSLCKGDQTYTVDVPIEKTIEVQDQRTIYQVDLRQTVKQIKHKIDDNVSGSQLLLEQVIEQQVSTDFKSAERQINDYINRFQNDFDRVLKERETKEAEAPEILARLEYQKAKLIEYLSQLSSIRESLDSWKPVK</sequence>
<proteinExistence type="predicted"/>
<dbReference type="InterPro" id="IPR045063">
    <property type="entry name" value="Dynamin_N"/>
</dbReference>
<evidence type="ECO:0000259" key="7">
    <source>
        <dbReference type="Pfam" id="PF00350"/>
    </source>
</evidence>
<evidence type="ECO:0000256" key="5">
    <source>
        <dbReference type="ARBA" id="ARBA00023136"/>
    </source>
</evidence>
<feature type="coiled-coil region" evidence="6">
    <location>
        <begin position="385"/>
        <end position="419"/>
    </location>
</feature>
<dbReference type="Pfam" id="PF00350">
    <property type="entry name" value="Dynamin_N"/>
    <property type="match status" value="1"/>
</dbReference>
<dbReference type="HOGENOM" id="CLU_014556_0_0_3"/>
<keyword evidence="3" id="KW-0378">Hydrolase</keyword>
<dbReference type="RefSeq" id="WP_015174147.1">
    <property type="nucleotide sequence ID" value="NC_019729.1"/>
</dbReference>
<dbReference type="Gene3D" id="3.40.50.300">
    <property type="entry name" value="P-loop containing nucleotide triphosphate hydrolases"/>
    <property type="match status" value="1"/>
</dbReference>
<comment type="subcellular location">
    <subcellularLocation>
        <location evidence="1">Membrane</location>
    </subcellularLocation>
</comment>
<organism evidence="8 9">
    <name type="scientific">Phormidium nigroviride PCC 7112</name>
    <dbReference type="NCBI Taxonomy" id="179408"/>
    <lineage>
        <taxon>Bacteria</taxon>
        <taxon>Bacillati</taxon>
        <taxon>Cyanobacteriota</taxon>
        <taxon>Cyanophyceae</taxon>
        <taxon>Oscillatoriophycideae</taxon>
        <taxon>Oscillatoriales</taxon>
        <taxon>Oscillatoriaceae</taxon>
        <taxon>Phormidium</taxon>
    </lineage>
</organism>
<keyword evidence="5" id="KW-0472">Membrane</keyword>
<dbReference type="Proteomes" id="UP000010478">
    <property type="component" value="Chromosome"/>
</dbReference>
<evidence type="ECO:0000256" key="1">
    <source>
        <dbReference type="ARBA" id="ARBA00004370"/>
    </source>
</evidence>
<dbReference type="PANTHER" id="PTHR10465">
    <property type="entry name" value="TRANSMEMBRANE GTPASE FZO1"/>
    <property type="match status" value="1"/>
</dbReference>
<dbReference type="GO" id="GO:0016020">
    <property type="term" value="C:membrane"/>
    <property type="evidence" value="ECO:0007669"/>
    <property type="project" value="UniProtKB-SubCell"/>
</dbReference>
<dbReference type="InterPro" id="IPR027417">
    <property type="entry name" value="P-loop_NTPase"/>
</dbReference>
<protein>
    <recommendedName>
        <fullName evidence="7">Dynamin N-terminal domain-containing protein</fullName>
    </recommendedName>
</protein>
<keyword evidence="4" id="KW-0342">GTP-binding</keyword>
<accession>K9VAD0</accession>
<dbReference type="InterPro" id="IPR027094">
    <property type="entry name" value="Mitofusin_fam"/>
</dbReference>
<gene>
    <name evidence="8" type="ORF">Osc7112_0178</name>
</gene>
<evidence type="ECO:0000256" key="3">
    <source>
        <dbReference type="ARBA" id="ARBA00022801"/>
    </source>
</evidence>
<evidence type="ECO:0000256" key="4">
    <source>
        <dbReference type="ARBA" id="ARBA00023134"/>
    </source>
</evidence>
<evidence type="ECO:0000313" key="8">
    <source>
        <dbReference type="EMBL" id="AFZ04811.1"/>
    </source>
</evidence>
<evidence type="ECO:0000313" key="9">
    <source>
        <dbReference type="Proteomes" id="UP000010478"/>
    </source>
</evidence>
<dbReference type="OrthoDB" id="6565187at2"/>
<dbReference type="PANTHER" id="PTHR10465:SF0">
    <property type="entry name" value="SARCALUMENIN"/>
    <property type="match status" value="1"/>
</dbReference>
<evidence type="ECO:0000256" key="2">
    <source>
        <dbReference type="ARBA" id="ARBA00022741"/>
    </source>
</evidence>